<dbReference type="EMBL" id="MTYJ01001152">
    <property type="protein sequence ID" value="OWA55641.1"/>
    <property type="molecule type" value="Genomic_DNA"/>
</dbReference>
<accession>A0A9X6RQ99</accession>
<organism evidence="1 2">
    <name type="scientific">Hypsibius exemplaris</name>
    <name type="common">Freshwater tardigrade</name>
    <dbReference type="NCBI Taxonomy" id="2072580"/>
    <lineage>
        <taxon>Eukaryota</taxon>
        <taxon>Metazoa</taxon>
        <taxon>Ecdysozoa</taxon>
        <taxon>Tardigrada</taxon>
        <taxon>Eutardigrada</taxon>
        <taxon>Parachela</taxon>
        <taxon>Hypsibioidea</taxon>
        <taxon>Hypsibiidae</taxon>
        <taxon>Hypsibius</taxon>
    </lineage>
</organism>
<reference evidence="2" key="1">
    <citation type="submission" date="2017-01" db="EMBL/GenBank/DDBJ databases">
        <title>Comparative genomics of anhydrobiosis in the tardigrade Hypsibius dujardini.</title>
        <authorList>
            <person name="Yoshida Y."/>
            <person name="Koutsovoulos G."/>
            <person name="Laetsch D."/>
            <person name="Stevens L."/>
            <person name="Kumar S."/>
            <person name="Horikawa D."/>
            <person name="Ishino K."/>
            <person name="Komine S."/>
            <person name="Tomita M."/>
            <person name="Blaxter M."/>
            <person name="Arakawa K."/>
        </authorList>
    </citation>
    <scope>NUCLEOTIDE SEQUENCE [LARGE SCALE GENOMIC DNA]</scope>
    <source>
        <strain evidence="2">Z151</strain>
    </source>
</reference>
<protein>
    <submittedName>
        <fullName evidence="1">Uncharacterized protein</fullName>
    </submittedName>
</protein>
<sequence length="73" mass="7733">MAFMTPILKAGWNVNTPPESTPHPGLHPIRVYLPSGTENDVKANIAAGGDPAGTNKPNRSCFAVFFPAGFQLP</sequence>
<comment type="caution">
    <text evidence="1">The sequence shown here is derived from an EMBL/GenBank/DDBJ whole genome shotgun (WGS) entry which is preliminary data.</text>
</comment>
<evidence type="ECO:0000313" key="1">
    <source>
        <dbReference type="EMBL" id="OWA55641.1"/>
    </source>
</evidence>
<keyword evidence="2" id="KW-1185">Reference proteome</keyword>
<evidence type="ECO:0000313" key="2">
    <source>
        <dbReference type="Proteomes" id="UP000192578"/>
    </source>
</evidence>
<proteinExistence type="predicted"/>
<name>A0A9X6RQ99_HYPEX</name>
<dbReference type="AlphaFoldDB" id="A0A9X6RQ99"/>
<gene>
    <name evidence="1" type="ORF">BV898_20029</name>
</gene>
<dbReference type="Proteomes" id="UP000192578">
    <property type="component" value="Unassembled WGS sequence"/>
</dbReference>